<dbReference type="AlphaFoldDB" id="A0A841TYK4"/>
<sequence>MKMLNSFFQTDGPQVQMQTTMLNPIFVSFAKKYKLTPRETQVMRILVTEGLRNDEIAAQMHISPKTLKNHLACMMKKTQTASSRSLQALFFNYVLKTLLPSV</sequence>
<dbReference type="Proteomes" id="UP000553776">
    <property type="component" value="Unassembled WGS sequence"/>
</dbReference>
<protein>
    <submittedName>
        <fullName evidence="5">Helix-turn-helix transcriptional regulator</fullName>
    </submittedName>
</protein>
<dbReference type="SUPFAM" id="SSF46894">
    <property type="entry name" value="C-terminal effector domain of the bipartite response regulators"/>
    <property type="match status" value="1"/>
</dbReference>
<evidence type="ECO:0000256" key="1">
    <source>
        <dbReference type="ARBA" id="ARBA00023015"/>
    </source>
</evidence>
<comment type="caution">
    <text evidence="5">The sequence shown here is derived from an EMBL/GenBank/DDBJ whole genome shotgun (WGS) entry which is preliminary data.</text>
</comment>
<evidence type="ECO:0000256" key="2">
    <source>
        <dbReference type="ARBA" id="ARBA00023125"/>
    </source>
</evidence>
<accession>A0A841TYK4</accession>
<dbReference type="PANTHER" id="PTHR44688">
    <property type="entry name" value="DNA-BINDING TRANSCRIPTIONAL ACTIVATOR DEVR_DOSR"/>
    <property type="match status" value="1"/>
</dbReference>
<dbReference type="SMART" id="SM00421">
    <property type="entry name" value="HTH_LUXR"/>
    <property type="match status" value="1"/>
</dbReference>
<dbReference type="InterPro" id="IPR036388">
    <property type="entry name" value="WH-like_DNA-bd_sf"/>
</dbReference>
<dbReference type="Gene3D" id="1.10.10.10">
    <property type="entry name" value="Winged helix-like DNA-binding domain superfamily/Winged helix DNA-binding domain"/>
    <property type="match status" value="1"/>
</dbReference>
<name>A0A841TYK4_9BACL</name>
<feature type="domain" description="HTH luxR-type" evidence="4">
    <location>
        <begin position="28"/>
        <end position="94"/>
    </location>
</feature>
<dbReference type="PANTHER" id="PTHR44688:SF16">
    <property type="entry name" value="DNA-BINDING TRANSCRIPTIONAL ACTIVATOR DEVR_DOSR"/>
    <property type="match status" value="1"/>
</dbReference>
<dbReference type="InterPro" id="IPR016032">
    <property type="entry name" value="Sig_transdc_resp-reg_C-effctor"/>
</dbReference>
<dbReference type="GO" id="GO:0006355">
    <property type="term" value="P:regulation of DNA-templated transcription"/>
    <property type="evidence" value="ECO:0007669"/>
    <property type="project" value="InterPro"/>
</dbReference>
<organism evidence="5 6">
    <name type="scientific">Cohnella xylanilytica</name>
    <dbReference type="NCBI Taxonomy" id="557555"/>
    <lineage>
        <taxon>Bacteria</taxon>
        <taxon>Bacillati</taxon>
        <taxon>Bacillota</taxon>
        <taxon>Bacilli</taxon>
        <taxon>Bacillales</taxon>
        <taxon>Paenibacillaceae</taxon>
        <taxon>Cohnella</taxon>
    </lineage>
</organism>
<keyword evidence="6" id="KW-1185">Reference proteome</keyword>
<evidence type="ECO:0000313" key="6">
    <source>
        <dbReference type="Proteomes" id="UP000553776"/>
    </source>
</evidence>
<dbReference type="PROSITE" id="PS50043">
    <property type="entry name" value="HTH_LUXR_2"/>
    <property type="match status" value="1"/>
</dbReference>
<dbReference type="InterPro" id="IPR000792">
    <property type="entry name" value="Tscrpt_reg_LuxR_C"/>
</dbReference>
<keyword evidence="1" id="KW-0805">Transcription regulation</keyword>
<evidence type="ECO:0000259" key="4">
    <source>
        <dbReference type="PROSITE" id="PS50043"/>
    </source>
</evidence>
<gene>
    <name evidence="5" type="ORF">H7B90_19775</name>
</gene>
<evidence type="ECO:0000313" key="5">
    <source>
        <dbReference type="EMBL" id="MBB6693637.1"/>
    </source>
</evidence>
<dbReference type="GO" id="GO:0003677">
    <property type="term" value="F:DNA binding"/>
    <property type="evidence" value="ECO:0007669"/>
    <property type="project" value="UniProtKB-KW"/>
</dbReference>
<reference evidence="5 6" key="1">
    <citation type="submission" date="2020-08" db="EMBL/GenBank/DDBJ databases">
        <title>Cohnella phylogeny.</title>
        <authorList>
            <person name="Dunlap C."/>
        </authorList>
    </citation>
    <scope>NUCLEOTIDE SEQUENCE [LARGE SCALE GENOMIC DNA]</scope>
    <source>
        <strain evidence="5 6">DSM 25239</strain>
    </source>
</reference>
<dbReference type="RefSeq" id="WP_185137615.1">
    <property type="nucleotide sequence ID" value="NZ_BORM01000052.1"/>
</dbReference>
<keyword evidence="2" id="KW-0238">DNA-binding</keyword>
<dbReference type="CDD" id="cd06170">
    <property type="entry name" value="LuxR_C_like"/>
    <property type="match status" value="1"/>
</dbReference>
<keyword evidence="3" id="KW-0804">Transcription</keyword>
<dbReference type="EMBL" id="JACJVR010000076">
    <property type="protein sequence ID" value="MBB6693637.1"/>
    <property type="molecule type" value="Genomic_DNA"/>
</dbReference>
<proteinExistence type="predicted"/>
<dbReference type="Pfam" id="PF00196">
    <property type="entry name" value="GerE"/>
    <property type="match status" value="1"/>
</dbReference>
<evidence type="ECO:0000256" key="3">
    <source>
        <dbReference type="ARBA" id="ARBA00023163"/>
    </source>
</evidence>